<protein>
    <submittedName>
        <fullName evidence="1">Uncharacterized protein</fullName>
    </submittedName>
</protein>
<name>A0A0E9RZ57_ANGAN</name>
<reference evidence="1" key="2">
    <citation type="journal article" date="2015" name="Fish Shellfish Immunol.">
        <title>Early steps in the European eel (Anguilla anguilla)-Vibrio vulnificus interaction in the gills: Role of the RtxA13 toxin.</title>
        <authorList>
            <person name="Callol A."/>
            <person name="Pajuelo D."/>
            <person name="Ebbesson L."/>
            <person name="Teles M."/>
            <person name="MacKenzie S."/>
            <person name="Amaro C."/>
        </authorList>
    </citation>
    <scope>NUCLEOTIDE SEQUENCE</scope>
</reference>
<proteinExistence type="predicted"/>
<reference evidence="1" key="1">
    <citation type="submission" date="2014-11" db="EMBL/GenBank/DDBJ databases">
        <authorList>
            <person name="Amaro Gonzalez C."/>
        </authorList>
    </citation>
    <scope>NUCLEOTIDE SEQUENCE</scope>
</reference>
<sequence length="24" mass="2665">MGVLCLGQLLNLSLVNWTGSRHRP</sequence>
<accession>A0A0E9RZ57</accession>
<dbReference type="EMBL" id="GBXM01075029">
    <property type="protein sequence ID" value="JAH33548.1"/>
    <property type="molecule type" value="Transcribed_RNA"/>
</dbReference>
<organism evidence="1">
    <name type="scientific">Anguilla anguilla</name>
    <name type="common">European freshwater eel</name>
    <name type="synonym">Muraena anguilla</name>
    <dbReference type="NCBI Taxonomy" id="7936"/>
    <lineage>
        <taxon>Eukaryota</taxon>
        <taxon>Metazoa</taxon>
        <taxon>Chordata</taxon>
        <taxon>Craniata</taxon>
        <taxon>Vertebrata</taxon>
        <taxon>Euteleostomi</taxon>
        <taxon>Actinopterygii</taxon>
        <taxon>Neopterygii</taxon>
        <taxon>Teleostei</taxon>
        <taxon>Anguilliformes</taxon>
        <taxon>Anguillidae</taxon>
        <taxon>Anguilla</taxon>
    </lineage>
</organism>
<evidence type="ECO:0000313" key="1">
    <source>
        <dbReference type="EMBL" id="JAH33548.1"/>
    </source>
</evidence>
<dbReference type="AlphaFoldDB" id="A0A0E9RZ57"/>